<evidence type="ECO:0000313" key="3">
    <source>
        <dbReference type="EMBL" id="KAF2400794.1"/>
    </source>
</evidence>
<gene>
    <name evidence="3" type="ORF">EJ06DRAFT_407226</name>
</gene>
<keyword evidence="2" id="KW-0812">Transmembrane</keyword>
<dbReference type="EMBL" id="ML996694">
    <property type="protein sequence ID" value="KAF2400794.1"/>
    <property type="molecule type" value="Genomic_DNA"/>
</dbReference>
<organism evidence="3 4">
    <name type="scientific">Trichodelitschia bisporula</name>
    <dbReference type="NCBI Taxonomy" id="703511"/>
    <lineage>
        <taxon>Eukaryota</taxon>
        <taxon>Fungi</taxon>
        <taxon>Dikarya</taxon>
        <taxon>Ascomycota</taxon>
        <taxon>Pezizomycotina</taxon>
        <taxon>Dothideomycetes</taxon>
        <taxon>Dothideomycetes incertae sedis</taxon>
        <taxon>Phaeotrichales</taxon>
        <taxon>Phaeotrichaceae</taxon>
        <taxon>Trichodelitschia</taxon>
    </lineage>
</organism>
<evidence type="ECO:0000256" key="1">
    <source>
        <dbReference type="SAM" id="MobiDB-lite"/>
    </source>
</evidence>
<sequence length="225" mass="24907">MMKKKASRRGGNKAKQQDSKLLFPRASPYPPPLCSGNFLIIIIIFTTFTIPSDPSSLINNSLTSSTSSLLCTLHSPVPTQRVPHANPLNLALRMKRPQSSANHSQPSLLRGTSARLVHSPYCIIFRPVKPPPSPRITQIFQADQTPDPHHRHHACSSVSAPFLITLNPTAPFPAQLLSNTIRTRARLYAVTHARTAHAHKLKPASWRHPLPRYGRRAAPSRGLLM</sequence>
<proteinExistence type="predicted"/>
<evidence type="ECO:0000313" key="4">
    <source>
        <dbReference type="Proteomes" id="UP000799640"/>
    </source>
</evidence>
<accession>A0A6G1HXX9</accession>
<keyword evidence="2" id="KW-0472">Membrane</keyword>
<keyword evidence="2" id="KW-1133">Transmembrane helix</keyword>
<reference evidence="3" key="1">
    <citation type="journal article" date="2020" name="Stud. Mycol.">
        <title>101 Dothideomycetes genomes: a test case for predicting lifestyles and emergence of pathogens.</title>
        <authorList>
            <person name="Haridas S."/>
            <person name="Albert R."/>
            <person name="Binder M."/>
            <person name="Bloem J."/>
            <person name="Labutti K."/>
            <person name="Salamov A."/>
            <person name="Andreopoulos B."/>
            <person name="Baker S."/>
            <person name="Barry K."/>
            <person name="Bills G."/>
            <person name="Bluhm B."/>
            <person name="Cannon C."/>
            <person name="Castanera R."/>
            <person name="Culley D."/>
            <person name="Daum C."/>
            <person name="Ezra D."/>
            <person name="Gonzalez J."/>
            <person name="Henrissat B."/>
            <person name="Kuo A."/>
            <person name="Liang C."/>
            <person name="Lipzen A."/>
            <person name="Lutzoni F."/>
            <person name="Magnuson J."/>
            <person name="Mondo S."/>
            <person name="Nolan M."/>
            <person name="Ohm R."/>
            <person name="Pangilinan J."/>
            <person name="Park H.-J."/>
            <person name="Ramirez L."/>
            <person name="Alfaro M."/>
            <person name="Sun H."/>
            <person name="Tritt A."/>
            <person name="Yoshinaga Y."/>
            <person name="Zwiers L.-H."/>
            <person name="Turgeon B."/>
            <person name="Goodwin S."/>
            <person name="Spatafora J."/>
            <person name="Crous P."/>
            <person name="Grigoriev I."/>
        </authorList>
    </citation>
    <scope>NUCLEOTIDE SEQUENCE</scope>
    <source>
        <strain evidence="3">CBS 262.69</strain>
    </source>
</reference>
<name>A0A6G1HXX9_9PEZI</name>
<evidence type="ECO:0000256" key="2">
    <source>
        <dbReference type="SAM" id="Phobius"/>
    </source>
</evidence>
<keyword evidence="4" id="KW-1185">Reference proteome</keyword>
<dbReference type="Proteomes" id="UP000799640">
    <property type="component" value="Unassembled WGS sequence"/>
</dbReference>
<dbReference type="AlphaFoldDB" id="A0A6G1HXX9"/>
<feature type="compositionally biased region" description="Basic residues" evidence="1">
    <location>
        <begin position="1"/>
        <end position="12"/>
    </location>
</feature>
<protein>
    <submittedName>
        <fullName evidence="3">Uncharacterized protein</fullName>
    </submittedName>
</protein>
<feature type="transmembrane region" description="Helical" evidence="2">
    <location>
        <begin position="29"/>
        <end position="50"/>
    </location>
</feature>
<feature type="region of interest" description="Disordered" evidence="1">
    <location>
        <begin position="1"/>
        <end position="23"/>
    </location>
</feature>